<evidence type="ECO:0000259" key="2">
    <source>
        <dbReference type="Pfam" id="PF00892"/>
    </source>
</evidence>
<keyword evidence="1" id="KW-0472">Membrane</keyword>
<keyword evidence="1" id="KW-0812">Transmembrane</keyword>
<sequence>MIAGELYALAAAICWSVAAVFYKKGIGAGAIPAVLIRTFFAMLFLLILYILLRGGHFDFTLAGFAFLNLGGLLRLILGGAAYMKGLENISVSRFIPILFTFPLLTILLSAVLLDEKIRPEVIAGTVLIVIGVWILSREHNSRGEKNVRLGVSLAVLAAFLYAFSIVATKTGLKDVDPLQSALISMPIPLALLYFVYSISESPGAIFKFKKEAYILLGLGGIAGMGFGSYFFFVSLTLIGAAKATSLAAITPFLSSMMALVTLKEKLNPVLVLGTGATIAGVWVIL</sequence>
<dbReference type="EMBL" id="FZMP01000007">
    <property type="protein sequence ID" value="SNQ59025.1"/>
    <property type="molecule type" value="Genomic_DNA"/>
</dbReference>
<feature type="transmembrane region" description="Helical" evidence="1">
    <location>
        <begin position="34"/>
        <end position="52"/>
    </location>
</feature>
<evidence type="ECO:0000256" key="1">
    <source>
        <dbReference type="SAM" id="Phobius"/>
    </source>
</evidence>
<organism evidence="3 4">
    <name type="scientific">Candidatus Methanoperedens nitratireducens</name>
    <dbReference type="NCBI Taxonomy" id="1392998"/>
    <lineage>
        <taxon>Archaea</taxon>
        <taxon>Methanobacteriati</taxon>
        <taxon>Methanobacteriota</taxon>
        <taxon>Stenosarchaea group</taxon>
        <taxon>Methanomicrobia</taxon>
        <taxon>Methanosarcinales</taxon>
        <taxon>ANME-2 cluster</taxon>
        <taxon>Candidatus Methanoperedentaceae</taxon>
        <taxon>Candidatus Methanoperedens</taxon>
    </lineage>
</organism>
<feature type="transmembrane region" description="Helical" evidence="1">
    <location>
        <begin position="211"/>
        <end position="232"/>
    </location>
</feature>
<dbReference type="Pfam" id="PF00892">
    <property type="entry name" value="EamA"/>
    <property type="match status" value="2"/>
</dbReference>
<feature type="transmembrane region" description="Helical" evidence="1">
    <location>
        <begin position="6"/>
        <end position="22"/>
    </location>
</feature>
<evidence type="ECO:0000313" key="4">
    <source>
        <dbReference type="Proteomes" id="UP000218615"/>
    </source>
</evidence>
<keyword evidence="4" id="KW-1185">Reference proteome</keyword>
<feature type="transmembrane region" description="Helical" evidence="1">
    <location>
        <begin position="238"/>
        <end position="259"/>
    </location>
</feature>
<feature type="transmembrane region" description="Helical" evidence="1">
    <location>
        <begin position="119"/>
        <end position="135"/>
    </location>
</feature>
<gene>
    <name evidence="3" type="ORF">MNV_1040005</name>
</gene>
<feature type="transmembrane region" description="Helical" evidence="1">
    <location>
        <begin position="266"/>
        <end position="284"/>
    </location>
</feature>
<dbReference type="RefSeq" id="WP_096203427.1">
    <property type="nucleotide sequence ID" value="NZ_FZMP01000007.1"/>
</dbReference>
<dbReference type="OrthoDB" id="381420at2157"/>
<dbReference type="InterPro" id="IPR000620">
    <property type="entry name" value="EamA_dom"/>
</dbReference>
<feature type="domain" description="EamA" evidence="2">
    <location>
        <begin position="3"/>
        <end position="136"/>
    </location>
</feature>
<accession>A0A284VID3</accession>
<feature type="transmembrane region" description="Helical" evidence="1">
    <location>
        <begin position="64"/>
        <end position="82"/>
    </location>
</feature>
<dbReference type="Proteomes" id="UP000218615">
    <property type="component" value="Unassembled WGS sequence"/>
</dbReference>
<evidence type="ECO:0000313" key="3">
    <source>
        <dbReference type="EMBL" id="SNQ59025.1"/>
    </source>
</evidence>
<dbReference type="PANTHER" id="PTHR22911">
    <property type="entry name" value="ACYL-MALONYL CONDENSING ENZYME-RELATED"/>
    <property type="match status" value="1"/>
</dbReference>
<protein>
    <recommendedName>
        <fullName evidence="2">EamA domain-containing protein</fullName>
    </recommendedName>
</protein>
<dbReference type="AlphaFoldDB" id="A0A284VID3"/>
<feature type="transmembrane region" description="Helical" evidence="1">
    <location>
        <begin position="147"/>
        <end position="166"/>
    </location>
</feature>
<feature type="transmembrane region" description="Helical" evidence="1">
    <location>
        <begin position="178"/>
        <end position="199"/>
    </location>
</feature>
<dbReference type="SUPFAM" id="SSF103481">
    <property type="entry name" value="Multidrug resistance efflux transporter EmrE"/>
    <property type="match status" value="2"/>
</dbReference>
<feature type="transmembrane region" description="Helical" evidence="1">
    <location>
        <begin position="94"/>
        <end position="113"/>
    </location>
</feature>
<dbReference type="InterPro" id="IPR037185">
    <property type="entry name" value="EmrE-like"/>
</dbReference>
<feature type="domain" description="EamA" evidence="2">
    <location>
        <begin position="149"/>
        <end position="285"/>
    </location>
</feature>
<reference evidence="4" key="1">
    <citation type="submission" date="2017-06" db="EMBL/GenBank/DDBJ databases">
        <authorList>
            <person name="Cremers G."/>
        </authorList>
    </citation>
    <scope>NUCLEOTIDE SEQUENCE [LARGE SCALE GENOMIC DNA]</scope>
</reference>
<name>A0A284VID3_9EURY</name>
<keyword evidence="1" id="KW-1133">Transmembrane helix</keyword>
<proteinExistence type="predicted"/>
<dbReference type="PANTHER" id="PTHR22911:SF137">
    <property type="entry name" value="SOLUTE CARRIER FAMILY 35 MEMBER G2-RELATED"/>
    <property type="match status" value="1"/>
</dbReference>
<dbReference type="GO" id="GO:0016020">
    <property type="term" value="C:membrane"/>
    <property type="evidence" value="ECO:0007669"/>
    <property type="project" value="InterPro"/>
</dbReference>